<accession>A0A2S8A9A3</accession>
<name>A0A2S8A9A3_9FLAO</name>
<dbReference type="EMBL" id="PSZM01000042">
    <property type="protein sequence ID" value="PQL91142.1"/>
    <property type="molecule type" value="Genomic_DNA"/>
</dbReference>
<dbReference type="RefSeq" id="WP_105247207.1">
    <property type="nucleotide sequence ID" value="NZ_PSZM01000042.1"/>
</dbReference>
<dbReference type="OrthoDB" id="1259409at2"/>
<organism evidence="1 2">
    <name type="scientific">Apibacter adventoris</name>
    <dbReference type="NCBI Taxonomy" id="1679466"/>
    <lineage>
        <taxon>Bacteria</taxon>
        <taxon>Pseudomonadati</taxon>
        <taxon>Bacteroidota</taxon>
        <taxon>Flavobacteriia</taxon>
        <taxon>Flavobacteriales</taxon>
        <taxon>Weeksellaceae</taxon>
        <taxon>Apibacter</taxon>
    </lineage>
</organism>
<protein>
    <submittedName>
        <fullName evidence="1">Uncharacterized protein</fullName>
    </submittedName>
</protein>
<keyword evidence="2" id="KW-1185">Reference proteome</keyword>
<evidence type="ECO:0000313" key="1">
    <source>
        <dbReference type="EMBL" id="PQL91142.1"/>
    </source>
</evidence>
<reference evidence="1 2" key="1">
    <citation type="submission" date="2018-02" db="EMBL/GenBank/DDBJ databases">
        <title>Genome sequences of Apibacter spp., gut symbionts of Asian honey bees.</title>
        <authorList>
            <person name="Kwong W.K."/>
            <person name="Steele M.I."/>
            <person name="Moran N.A."/>
        </authorList>
    </citation>
    <scope>NUCLEOTIDE SEQUENCE [LARGE SCALE GENOMIC DNA]</scope>
    <source>
        <strain evidence="2">wkB301</strain>
    </source>
</reference>
<evidence type="ECO:0000313" key="2">
    <source>
        <dbReference type="Proteomes" id="UP000238042"/>
    </source>
</evidence>
<comment type="caution">
    <text evidence="1">The sequence shown here is derived from an EMBL/GenBank/DDBJ whole genome shotgun (WGS) entry which is preliminary data.</text>
</comment>
<dbReference type="AlphaFoldDB" id="A0A2S8A9A3"/>
<proteinExistence type="predicted"/>
<dbReference type="Proteomes" id="UP000238042">
    <property type="component" value="Unassembled WGS sequence"/>
</dbReference>
<gene>
    <name evidence="1" type="ORF">C4S77_08660</name>
</gene>
<sequence>MNIKKIIITIIITVNFISCTQNESKKLNKTQMNKDPFYTENSGYDYIRFPLIKPYETISLNKGEEWAIKSDFKPKTPAEIVKAYGIQKINILLRKIIICYCEKYPIIGGEEFPKAWFIFIPEKNINKGFTTEQEFRAYLQTQGIQKEQIEWNTPKELYEQFSKTYCLSWIPDCN</sequence>